<keyword evidence="1" id="KW-0472">Membrane</keyword>
<dbReference type="AlphaFoldDB" id="A0A0F9FC69"/>
<protein>
    <submittedName>
        <fullName evidence="2">Uncharacterized protein</fullName>
    </submittedName>
</protein>
<dbReference type="EMBL" id="LAZR01021834">
    <property type="protein sequence ID" value="KKL83959.1"/>
    <property type="molecule type" value="Genomic_DNA"/>
</dbReference>
<sequence>MTITTVILMEWASTAFVVLVFAGAIALFTVAIIGIIKCMK</sequence>
<proteinExistence type="predicted"/>
<reference evidence="2" key="1">
    <citation type="journal article" date="2015" name="Nature">
        <title>Complex archaea that bridge the gap between prokaryotes and eukaryotes.</title>
        <authorList>
            <person name="Spang A."/>
            <person name="Saw J.H."/>
            <person name="Jorgensen S.L."/>
            <person name="Zaremba-Niedzwiedzka K."/>
            <person name="Martijn J."/>
            <person name="Lind A.E."/>
            <person name="van Eijk R."/>
            <person name="Schleper C."/>
            <person name="Guy L."/>
            <person name="Ettema T.J."/>
        </authorList>
    </citation>
    <scope>NUCLEOTIDE SEQUENCE</scope>
</reference>
<comment type="caution">
    <text evidence="2">The sequence shown here is derived from an EMBL/GenBank/DDBJ whole genome shotgun (WGS) entry which is preliminary data.</text>
</comment>
<keyword evidence="1" id="KW-0812">Transmembrane</keyword>
<gene>
    <name evidence="2" type="ORF">LCGC14_1969530</name>
</gene>
<feature type="transmembrane region" description="Helical" evidence="1">
    <location>
        <begin position="12"/>
        <end position="36"/>
    </location>
</feature>
<evidence type="ECO:0000256" key="1">
    <source>
        <dbReference type="SAM" id="Phobius"/>
    </source>
</evidence>
<keyword evidence="1" id="KW-1133">Transmembrane helix</keyword>
<accession>A0A0F9FC69</accession>
<evidence type="ECO:0000313" key="2">
    <source>
        <dbReference type="EMBL" id="KKL83959.1"/>
    </source>
</evidence>
<name>A0A0F9FC69_9ZZZZ</name>
<organism evidence="2">
    <name type="scientific">marine sediment metagenome</name>
    <dbReference type="NCBI Taxonomy" id="412755"/>
    <lineage>
        <taxon>unclassified sequences</taxon>
        <taxon>metagenomes</taxon>
        <taxon>ecological metagenomes</taxon>
    </lineage>
</organism>